<dbReference type="Gene3D" id="1.10.486.10">
    <property type="entry name" value="PCRA, domain 4"/>
    <property type="match status" value="1"/>
</dbReference>
<keyword evidence="9" id="KW-0413">Isomerase</keyword>
<keyword evidence="5 16" id="KW-0347">Helicase</keyword>
<dbReference type="PROSITE" id="PS51198">
    <property type="entry name" value="UVRD_HELICASE_ATP_BIND"/>
    <property type="match status" value="1"/>
</dbReference>
<comment type="catalytic activity">
    <reaction evidence="10">
        <text>Couples ATP hydrolysis with the unwinding of duplex DNA by translocating in the 3'-5' direction.</text>
        <dbReference type="EC" id="5.6.2.4"/>
    </reaction>
</comment>
<comment type="caution">
    <text evidence="16">The sequence shown here is derived from an EMBL/GenBank/DDBJ whole genome shotgun (WGS) entry which is preliminary data.</text>
</comment>
<evidence type="ECO:0000256" key="9">
    <source>
        <dbReference type="ARBA" id="ARBA00023235"/>
    </source>
</evidence>
<accession>K1TG16</accession>
<evidence type="ECO:0000256" key="5">
    <source>
        <dbReference type="ARBA" id="ARBA00022806"/>
    </source>
</evidence>
<dbReference type="InterPro" id="IPR014016">
    <property type="entry name" value="UvrD-like_ATP-bd"/>
</dbReference>
<gene>
    <name evidence="16" type="ORF">OBE_04792</name>
</gene>
<evidence type="ECO:0000256" key="2">
    <source>
        <dbReference type="ARBA" id="ARBA00022741"/>
    </source>
</evidence>
<comment type="catalytic activity">
    <reaction evidence="12">
        <text>ATP + H2O = ADP + phosphate + H(+)</text>
        <dbReference type="Rhea" id="RHEA:13065"/>
        <dbReference type="ChEBI" id="CHEBI:15377"/>
        <dbReference type="ChEBI" id="CHEBI:15378"/>
        <dbReference type="ChEBI" id="CHEBI:30616"/>
        <dbReference type="ChEBI" id="CHEBI:43474"/>
        <dbReference type="ChEBI" id="CHEBI:456216"/>
        <dbReference type="EC" id="5.6.2.4"/>
    </reaction>
</comment>
<feature type="coiled-coil region" evidence="13">
    <location>
        <begin position="287"/>
        <end position="314"/>
    </location>
</feature>
<evidence type="ECO:0000313" key="16">
    <source>
        <dbReference type="EMBL" id="EKC68703.1"/>
    </source>
</evidence>
<dbReference type="GO" id="GO:0016787">
    <property type="term" value="F:hydrolase activity"/>
    <property type="evidence" value="ECO:0007669"/>
    <property type="project" value="UniProtKB-KW"/>
</dbReference>
<dbReference type="InterPro" id="IPR027417">
    <property type="entry name" value="P-loop_NTPase"/>
</dbReference>
<evidence type="ECO:0000256" key="1">
    <source>
        <dbReference type="ARBA" id="ARBA00009922"/>
    </source>
</evidence>
<dbReference type="EMBL" id="AJWZ01003263">
    <property type="protein sequence ID" value="EKC68703.1"/>
    <property type="molecule type" value="Genomic_DNA"/>
</dbReference>
<evidence type="ECO:0000256" key="4">
    <source>
        <dbReference type="ARBA" id="ARBA00022801"/>
    </source>
</evidence>
<dbReference type="FunFam" id="3.40.50.300:FF:001201">
    <property type="entry name" value="ATP-dependent DNA helicase UvrD2"/>
    <property type="match status" value="1"/>
</dbReference>
<protein>
    <recommendedName>
        <fullName evidence="11">DNA 3'-5' helicase</fullName>
        <ecNumber evidence="11">5.6.2.4</ecNumber>
    </recommendedName>
</protein>
<proteinExistence type="inferred from homology"/>
<evidence type="ECO:0000256" key="12">
    <source>
        <dbReference type="ARBA" id="ARBA00048988"/>
    </source>
</evidence>
<reference evidence="16" key="1">
    <citation type="journal article" date="2013" name="Environ. Microbiol.">
        <title>Microbiota from the distal guts of lean and obese adolescents exhibit partial functional redundancy besides clear differences in community structure.</title>
        <authorList>
            <person name="Ferrer M."/>
            <person name="Ruiz A."/>
            <person name="Lanza F."/>
            <person name="Haange S.B."/>
            <person name="Oberbach A."/>
            <person name="Till H."/>
            <person name="Bargiela R."/>
            <person name="Campoy C."/>
            <person name="Segura M.T."/>
            <person name="Richter M."/>
            <person name="von Bergen M."/>
            <person name="Seifert J."/>
            <person name="Suarez A."/>
        </authorList>
    </citation>
    <scope>NUCLEOTIDE SEQUENCE</scope>
</reference>
<keyword evidence="13" id="KW-0175">Coiled coil</keyword>
<keyword evidence="8" id="KW-0234">DNA repair</keyword>
<dbReference type="Gene3D" id="3.40.50.300">
    <property type="entry name" value="P-loop containing nucleotide triphosphate hydrolases"/>
    <property type="match status" value="2"/>
</dbReference>
<dbReference type="Pfam" id="PF00580">
    <property type="entry name" value="UvrD-helicase"/>
    <property type="match status" value="1"/>
</dbReference>
<dbReference type="GO" id="GO:0005829">
    <property type="term" value="C:cytosol"/>
    <property type="evidence" value="ECO:0007669"/>
    <property type="project" value="TreeGrafter"/>
</dbReference>
<dbReference type="GO" id="GO:0005524">
    <property type="term" value="F:ATP binding"/>
    <property type="evidence" value="ECO:0007669"/>
    <property type="project" value="UniProtKB-KW"/>
</dbReference>
<evidence type="ECO:0000256" key="3">
    <source>
        <dbReference type="ARBA" id="ARBA00022763"/>
    </source>
</evidence>
<dbReference type="GO" id="GO:0003677">
    <property type="term" value="F:DNA binding"/>
    <property type="evidence" value="ECO:0007669"/>
    <property type="project" value="UniProtKB-KW"/>
</dbReference>
<dbReference type="GO" id="GO:0043138">
    <property type="term" value="F:3'-5' DNA helicase activity"/>
    <property type="evidence" value="ECO:0007669"/>
    <property type="project" value="UniProtKB-EC"/>
</dbReference>
<dbReference type="GO" id="GO:0000725">
    <property type="term" value="P:recombinational repair"/>
    <property type="evidence" value="ECO:0007669"/>
    <property type="project" value="TreeGrafter"/>
</dbReference>
<dbReference type="InterPro" id="IPR014017">
    <property type="entry name" value="DNA_helicase_UvrD-like_C"/>
</dbReference>
<keyword evidence="2" id="KW-0547">Nucleotide-binding</keyword>
<keyword evidence="6" id="KW-0067">ATP-binding</keyword>
<evidence type="ECO:0000256" key="11">
    <source>
        <dbReference type="ARBA" id="ARBA00034808"/>
    </source>
</evidence>
<dbReference type="PANTHER" id="PTHR11070">
    <property type="entry name" value="UVRD / RECB / PCRA DNA HELICASE FAMILY MEMBER"/>
    <property type="match status" value="1"/>
</dbReference>
<dbReference type="CDD" id="cd17932">
    <property type="entry name" value="DEXQc_UvrD"/>
    <property type="match status" value="1"/>
</dbReference>
<evidence type="ECO:0000259" key="14">
    <source>
        <dbReference type="PROSITE" id="PS51198"/>
    </source>
</evidence>
<evidence type="ECO:0000256" key="6">
    <source>
        <dbReference type="ARBA" id="ARBA00022840"/>
    </source>
</evidence>
<organism evidence="16">
    <name type="scientific">human gut metagenome</name>
    <dbReference type="NCBI Taxonomy" id="408170"/>
    <lineage>
        <taxon>unclassified sequences</taxon>
        <taxon>metagenomes</taxon>
        <taxon>organismal metagenomes</taxon>
    </lineage>
</organism>
<dbReference type="SUPFAM" id="SSF52540">
    <property type="entry name" value="P-loop containing nucleoside triphosphate hydrolases"/>
    <property type="match status" value="1"/>
</dbReference>
<dbReference type="InterPro" id="IPR000212">
    <property type="entry name" value="DNA_helicase_UvrD/REP"/>
</dbReference>
<evidence type="ECO:0000256" key="10">
    <source>
        <dbReference type="ARBA" id="ARBA00034617"/>
    </source>
</evidence>
<evidence type="ECO:0000256" key="13">
    <source>
        <dbReference type="SAM" id="Coils"/>
    </source>
</evidence>
<dbReference type="Pfam" id="PF13361">
    <property type="entry name" value="UvrD_C"/>
    <property type="match status" value="1"/>
</dbReference>
<feature type="non-terminal residue" evidence="16">
    <location>
        <position position="386"/>
    </location>
</feature>
<feature type="non-terminal residue" evidence="16">
    <location>
        <position position="1"/>
    </location>
</feature>
<keyword evidence="3" id="KW-0227">DNA damage</keyword>
<dbReference type="PANTHER" id="PTHR11070:SF2">
    <property type="entry name" value="ATP-DEPENDENT DNA HELICASE SRS2"/>
    <property type="match status" value="1"/>
</dbReference>
<name>K1TG16_9ZZZZ</name>
<feature type="domain" description="UvrD-like helicase C-terminal" evidence="15">
    <location>
        <begin position="74"/>
        <end position="346"/>
    </location>
</feature>
<feature type="domain" description="UvrD-like helicase ATP-binding" evidence="14">
    <location>
        <begin position="1"/>
        <end position="73"/>
    </location>
</feature>
<dbReference type="FunFam" id="1.10.486.10:FF:000003">
    <property type="entry name" value="ATP-dependent DNA helicase"/>
    <property type="match status" value="1"/>
</dbReference>
<dbReference type="GO" id="GO:0033202">
    <property type="term" value="C:DNA helicase complex"/>
    <property type="evidence" value="ECO:0007669"/>
    <property type="project" value="TreeGrafter"/>
</dbReference>
<evidence type="ECO:0000259" key="15">
    <source>
        <dbReference type="PROSITE" id="PS51217"/>
    </source>
</evidence>
<comment type="similarity">
    <text evidence="1">Belongs to the helicase family. UvrD subfamily.</text>
</comment>
<sequence length="386" mass="43814">FKYIMVDEYQDTNHAQYVLTSLLADKYKNICVVGDDDQSIYRFRGATIENILSFENRYEDAVVIRLEQNYRSTQNILDAANAVIANNTERKGKNLWTANGSGEKIELSTAADETDEARYIAEQILNSVAKGRKWSDHAVLYRMNAMSNSIERALVKNAIPYRIIGGHKFYDRAEIKDIHAYLNVINNPSDSVRLRRIINVPKRGIGDSTVAKAGEIAETLGITLYEVLKTADQYEVLKRTSGKLIQFTAMMDRLMSLSETEGLPELYDSIIEETGYVGYLRSNPEKFDDRMQNINELKSNLVRYEEDNEDATLNDYLEEIALLTDIDNYNAGEDAVVLMTLHSAKGLEFPVVFMPGLKREYSPGYRVCIMKLKLKKNAGLTYVGIT</sequence>
<keyword evidence="7" id="KW-0238">DNA-binding</keyword>
<keyword evidence="4" id="KW-0378">Hydrolase</keyword>
<dbReference type="AlphaFoldDB" id="K1TG16"/>
<evidence type="ECO:0000256" key="8">
    <source>
        <dbReference type="ARBA" id="ARBA00023204"/>
    </source>
</evidence>
<dbReference type="EC" id="5.6.2.4" evidence="11"/>
<dbReference type="PROSITE" id="PS51217">
    <property type="entry name" value="UVRD_HELICASE_CTER"/>
    <property type="match status" value="1"/>
</dbReference>
<evidence type="ECO:0000256" key="7">
    <source>
        <dbReference type="ARBA" id="ARBA00023125"/>
    </source>
</evidence>